<dbReference type="AlphaFoldDB" id="A0A9C6XW93"/>
<feature type="transmembrane region" description="Helical" evidence="10">
    <location>
        <begin position="349"/>
        <end position="367"/>
    </location>
</feature>
<dbReference type="InterPro" id="IPR044775">
    <property type="entry name" value="MFS_ERD6/Tret1-like"/>
</dbReference>
<dbReference type="InterPro" id="IPR005828">
    <property type="entry name" value="MFS_sugar_transport-like"/>
</dbReference>
<evidence type="ECO:0000256" key="2">
    <source>
        <dbReference type="ARBA" id="ARBA00022475"/>
    </source>
</evidence>
<dbReference type="OrthoDB" id="6612291at2759"/>
<dbReference type="InterPro" id="IPR005829">
    <property type="entry name" value="Sugar_transporter_CS"/>
</dbReference>
<dbReference type="NCBIfam" id="TIGR00879">
    <property type="entry name" value="SP"/>
    <property type="match status" value="1"/>
</dbReference>
<keyword evidence="4 10" id="KW-1133">Transmembrane helix</keyword>
<dbReference type="CDD" id="cd17358">
    <property type="entry name" value="MFS_GLUT6_8_Class3_like"/>
    <property type="match status" value="1"/>
</dbReference>
<comment type="subcellular location">
    <subcellularLocation>
        <location evidence="1">Cell membrane</location>
        <topology evidence="1">Multi-pass membrane protein</topology>
    </subcellularLocation>
</comment>
<keyword evidence="3 10" id="KW-0812">Transmembrane</keyword>
<dbReference type="InterPro" id="IPR050549">
    <property type="entry name" value="MFS_Trehalose_Transporter"/>
</dbReference>
<dbReference type="SUPFAM" id="SSF103473">
    <property type="entry name" value="MFS general substrate transporter"/>
    <property type="match status" value="1"/>
</dbReference>
<feature type="transmembrane region" description="Helical" evidence="10">
    <location>
        <begin position="280"/>
        <end position="304"/>
    </location>
</feature>
<keyword evidence="5 10" id="KW-0472">Membrane</keyword>
<evidence type="ECO:0000313" key="13">
    <source>
        <dbReference type="RefSeq" id="XP_052133107.1"/>
    </source>
</evidence>
<name>A0A9C6XW93_FRAOC</name>
<evidence type="ECO:0000256" key="8">
    <source>
        <dbReference type="RuleBase" id="RU003346"/>
    </source>
</evidence>
<dbReference type="PANTHER" id="PTHR48021">
    <property type="match status" value="1"/>
</dbReference>
<dbReference type="InterPro" id="IPR020846">
    <property type="entry name" value="MFS_dom"/>
</dbReference>
<feature type="transmembrane region" description="Helical" evidence="10">
    <location>
        <begin position="182"/>
        <end position="202"/>
    </location>
</feature>
<feature type="transmembrane region" description="Helical" evidence="10">
    <location>
        <begin position="44"/>
        <end position="61"/>
    </location>
</feature>
<evidence type="ECO:0000256" key="5">
    <source>
        <dbReference type="ARBA" id="ARBA00023136"/>
    </source>
</evidence>
<evidence type="ECO:0000256" key="4">
    <source>
        <dbReference type="ARBA" id="ARBA00022989"/>
    </source>
</evidence>
<dbReference type="RefSeq" id="XP_052133107.1">
    <property type="nucleotide sequence ID" value="XM_052277147.1"/>
</dbReference>
<dbReference type="Proteomes" id="UP000504606">
    <property type="component" value="Unplaced"/>
</dbReference>
<dbReference type="PANTHER" id="PTHR48021:SF1">
    <property type="entry name" value="GH07001P-RELATED"/>
    <property type="match status" value="1"/>
</dbReference>
<protein>
    <submittedName>
        <fullName evidence="13">Facilitated trehalose transporter Tret1</fullName>
    </submittedName>
</protein>
<dbReference type="GO" id="GO:0051119">
    <property type="term" value="F:sugar transmembrane transporter activity"/>
    <property type="evidence" value="ECO:0007669"/>
    <property type="project" value="InterPro"/>
</dbReference>
<evidence type="ECO:0000259" key="11">
    <source>
        <dbReference type="PROSITE" id="PS50850"/>
    </source>
</evidence>
<feature type="transmembrane region" description="Helical" evidence="10">
    <location>
        <begin position="73"/>
        <end position="94"/>
    </location>
</feature>
<dbReference type="Gene3D" id="1.20.1250.20">
    <property type="entry name" value="MFS general substrate transporter like domains"/>
    <property type="match status" value="1"/>
</dbReference>
<dbReference type="KEGG" id="foc:113217487"/>
<organism evidence="12 13">
    <name type="scientific">Frankliniella occidentalis</name>
    <name type="common">Western flower thrips</name>
    <name type="synonym">Euthrips occidentalis</name>
    <dbReference type="NCBI Taxonomy" id="133901"/>
    <lineage>
        <taxon>Eukaryota</taxon>
        <taxon>Metazoa</taxon>
        <taxon>Ecdysozoa</taxon>
        <taxon>Arthropoda</taxon>
        <taxon>Hexapoda</taxon>
        <taxon>Insecta</taxon>
        <taxon>Pterygota</taxon>
        <taxon>Neoptera</taxon>
        <taxon>Paraneoptera</taxon>
        <taxon>Thysanoptera</taxon>
        <taxon>Terebrantia</taxon>
        <taxon>Thripoidea</taxon>
        <taxon>Thripidae</taxon>
        <taxon>Frankliniella</taxon>
    </lineage>
</organism>
<evidence type="ECO:0000256" key="10">
    <source>
        <dbReference type="SAM" id="Phobius"/>
    </source>
</evidence>
<reference evidence="13" key="1">
    <citation type="submission" date="2025-08" db="UniProtKB">
        <authorList>
            <consortium name="RefSeq"/>
        </authorList>
    </citation>
    <scope>IDENTIFICATION</scope>
    <source>
        <tissue evidence="13">Whole organism</tissue>
    </source>
</reference>
<feature type="transmembrane region" description="Helical" evidence="10">
    <location>
        <begin position="316"/>
        <end position="337"/>
    </location>
</feature>
<dbReference type="GeneID" id="113217487"/>
<feature type="region of interest" description="Disordered" evidence="9">
    <location>
        <begin position="389"/>
        <end position="416"/>
    </location>
</feature>
<dbReference type="FunFam" id="1.20.1250.20:FF:000055">
    <property type="entry name" value="Facilitated trehalose transporter Tret1-2 homolog"/>
    <property type="match status" value="1"/>
</dbReference>
<evidence type="ECO:0000256" key="9">
    <source>
        <dbReference type="SAM" id="MobiDB-lite"/>
    </source>
</evidence>
<proteinExistence type="inferred from homology"/>
<dbReference type="PROSITE" id="PS50850">
    <property type="entry name" value="MFS"/>
    <property type="match status" value="1"/>
</dbReference>
<evidence type="ECO:0000256" key="7">
    <source>
        <dbReference type="ARBA" id="ARBA00024348"/>
    </source>
</evidence>
<dbReference type="GO" id="GO:0005886">
    <property type="term" value="C:plasma membrane"/>
    <property type="evidence" value="ECO:0007669"/>
    <property type="project" value="UniProtKB-SubCell"/>
</dbReference>
<dbReference type="PROSITE" id="PS00216">
    <property type="entry name" value="SUGAR_TRANSPORT_1"/>
    <property type="match status" value="1"/>
</dbReference>
<keyword evidence="8" id="KW-0813">Transport</keyword>
<dbReference type="InterPro" id="IPR036259">
    <property type="entry name" value="MFS_trans_sf"/>
</dbReference>
<keyword evidence="6" id="KW-0325">Glycoprotein</keyword>
<dbReference type="PROSITE" id="PS00217">
    <property type="entry name" value="SUGAR_TRANSPORT_2"/>
    <property type="match status" value="1"/>
</dbReference>
<evidence type="ECO:0000256" key="6">
    <source>
        <dbReference type="ARBA" id="ARBA00023180"/>
    </source>
</evidence>
<sequence length="416" mass="44145">MVAGMAADRLGRQRTLLLMALPMLVAWGMLSVSSSVACLLLGRTLAGLAVGVVSVSAGIYVSEVAEPSVRGTLGSFFQLQITVGILLGFVAGLLNDPAHLAYVCMALPVLFAALFWRMPESPVFLLTRGQSKAARDSLHWLRGPDYDVSDEIATIRHSILTAEQSKASVKDLFATRAGARGMIVALGLMAAQQLSGINAVIFYTAKIFQSSGSSMSEAECSIVVGIVQVASTFVSMLLADSAGRRVLLLLSSGVMTICLSMLGVYFHLSEAGHDMDGITWLPLATVAVFIVMFSLGLGPLPWCVVSEIFSPSIKGAASSVACGANWFMAFLVTKFFLNLVSVVNQSGAFFVFSGIAALGTLFIALLVPETKGKSLDEILAELTGIKSFPGSDIEATPSSIEEEEEDEEINRRPFPL</sequence>
<evidence type="ECO:0000256" key="3">
    <source>
        <dbReference type="ARBA" id="ARBA00022692"/>
    </source>
</evidence>
<dbReference type="PRINTS" id="PR00171">
    <property type="entry name" value="SUGRTRNSPORT"/>
</dbReference>
<gene>
    <name evidence="13" type="primary">LOC113217487</name>
</gene>
<keyword evidence="12" id="KW-1185">Reference proteome</keyword>
<dbReference type="Pfam" id="PF00083">
    <property type="entry name" value="Sugar_tr"/>
    <property type="match status" value="1"/>
</dbReference>
<keyword evidence="2" id="KW-1003">Cell membrane</keyword>
<feature type="domain" description="Major facilitator superfamily (MFS) profile" evidence="11">
    <location>
        <begin position="1"/>
        <end position="371"/>
    </location>
</feature>
<accession>A0A9C6XW93</accession>
<comment type="similarity">
    <text evidence="7">Belongs to the major facilitator superfamily. Sugar transporter (TC 2.A.1.1) family. Trehalose transporter subfamily.</text>
</comment>
<evidence type="ECO:0000313" key="12">
    <source>
        <dbReference type="Proteomes" id="UP000504606"/>
    </source>
</evidence>
<evidence type="ECO:0000256" key="1">
    <source>
        <dbReference type="ARBA" id="ARBA00004651"/>
    </source>
</evidence>
<dbReference type="InterPro" id="IPR003663">
    <property type="entry name" value="Sugar/inositol_transpt"/>
</dbReference>
<feature type="transmembrane region" description="Helical" evidence="10">
    <location>
        <begin position="222"/>
        <end position="239"/>
    </location>
</feature>
<feature type="transmembrane region" description="Helical" evidence="10">
    <location>
        <begin position="246"/>
        <end position="268"/>
    </location>
</feature>